<feature type="signal peptide" evidence="1">
    <location>
        <begin position="1"/>
        <end position="29"/>
    </location>
</feature>
<dbReference type="InterPro" id="IPR013424">
    <property type="entry name" value="Ice-binding_C"/>
</dbReference>
<comment type="caution">
    <text evidence="2">The sequence shown here is derived from an EMBL/GenBank/DDBJ whole genome shotgun (WGS) entry which is preliminary data.</text>
</comment>
<evidence type="ECO:0000313" key="3">
    <source>
        <dbReference type="Proteomes" id="UP001525890"/>
    </source>
</evidence>
<gene>
    <name evidence="2" type="ORF">NG799_03030</name>
</gene>
<evidence type="ECO:0000256" key="1">
    <source>
        <dbReference type="SAM" id="SignalP"/>
    </source>
</evidence>
<accession>A0ABT2MKN3</accession>
<keyword evidence="3" id="KW-1185">Reference proteome</keyword>
<evidence type="ECO:0000313" key="2">
    <source>
        <dbReference type="EMBL" id="MCT7965305.1"/>
    </source>
</evidence>
<sequence>MKLNFSTVLGSALVTTGFVSMIAVAPAAAASTAGICSITDVLLGNIPATACEGAFEGNDTGSKSTLLSDLNDNIAFKDLVAPGTTWSLGAKSDDAGSWLSADQDENSGDWSLLNAISSGTFVLSLKTAGYYSTYLFKDIDFTSTGLQGIFDTIGVSFNLDKKTGDRTAQDLSHASIFVASGGTTVPPVTPVPEPATLLGLAVVGGGLSLSRRRKSTSC</sequence>
<organism evidence="2 3">
    <name type="scientific">Laspinema palackyanum D2a</name>
    <dbReference type="NCBI Taxonomy" id="2953684"/>
    <lineage>
        <taxon>Bacteria</taxon>
        <taxon>Bacillati</taxon>
        <taxon>Cyanobacteriota</taxon>
        <taxon>Cyanophyceae</taxon>
        <taxon>Oscillatoriophycideae</taxon>
        <taxon>Oscillatoriales</taxon>
        <taxon>Laspinemataceae</taxon>
        <taxon>Laspinema</taxon>
        <taxon>Laspinema palackyanum</taxon>
    </lineage>
</organism>
<protein>
    <submittedName>
        <fullName evidence="2">PEP-CTERM sorting domain-containing protein</fullName>
    </submittedName>
</protein>
<dbReference type="EMBL" id="JAMXFF010000003">
    <property type="protein sequence ID" value="MCT7965305.1"/>
    <property type="molecule type" value="Genomic_DNA"/>
</dbReference>
<dbReference type="Proteomes" id="UP001525890">
    <property type="component" value="Unassembled WGS sequence"/>
</dbReference>
<proteinExistence type="predicted"/>
<name>A0ABT2MKN3_9CYAN</name>
<dbReference type="RefSeq" id="WP_368005009.1">
    <property type="nucleotide sequence ID" value="NZ_JAMXFF010000003.1"/>
</dbReference>
<dbReference type="NCBIfam" id="TIGR02595">
    <property type="entry name" value="PEP_CTERM"/>
    <property type="match status" value="1"/>
</dbReference>
<feature type="chain" id="PRO_5046231932" evidence="1">
    <location>
        <begin position="30"/>
        <end position="218"/>
    </location>
</feature>
<keyword evidence="1" id="KW-0732">Signal</keyword>
<reference evidence="2 3" key="1">
    <citation type="journal article" date="2022" name="Front. Microbiol.">
        <title>High genomic differentiation and limited gene flow indicate recent cryptic speciation within the genus Laspinema (cyanobacteria).</title>
        <authorList>
            <person name="Stanojkovic A."/>
            <person name="Skoupy S."/>
            <person name="Skaloud P."/>
            <person name="Dvorak P."/>
        </authorList>
    </citation>
    <scope>NUCLEOTIDE SEQUENCE [LARGE SCALE GENOMIC DNA]</scope>
    <source>
        <strain evidence="2 3">D2a</strain>
    </source>
</reference>